<feature type="chain" id="PRO_5011517711" evidence="1">
    <location>
        <begin position="25"/>
        <end position="254"/>
    </location>
</feature>
<dbReference type="PANTHER" id="PTHR35936:SF6">
    <property type="entry name" value="AMINO ACID ABC TRANSPORTER SUBSTRATE-BINDING PAAT FAMILY PROTEIN"/>
    <property type="match status" value="1"/>
</dbReference>
<proteinExistence type="predicted"/>
<protein>
    <submittedName>
        <fullName evidence="2">Amino acid ABC transporter substrate-binding protein, PAAT family</fullName>
    </submittedName>
</protein>
<reference evidence="2 3" key="1">
    <citation type="submission" date="2016-10" db="EMBL/GenBank/DDBJ databases">
        <authorList>
            <person name="de Groot N.N."/>
        </authorList>
    </citation>
    <scope>NUCLEOTIDE SEQUENCE [LARGE SCALE GENOMIC DNA]</scope>
    <source>
        <strain evidence="2 3">DSM 25584</strain>
    </source>
</reference>
<dbReference type="RefSeq" id="WP_090018435.1">
    <property type="nucleotide sequence ID" value="NZ_FNCE01000001.1"/>
</dbReference>
<evidence type="ECO:0000313" key="2">
    <source>
        <dbReference type="EMBL" id="SDF54259.1"/>
    </source>
</evidence>
<dbReference type="PANTHER" id="PTHR35936">
    <property type="entry name" value="MEMBRANE-BOUND LYTIC MUREIN TRANSGLYCOSYLASE F"/>
    <property type="match status" value="1"/>
</dbReference>
<evidence type="ECO:0000313" key="3">
    <source>
        <dbReference type="Proteomes" id="UP000199415"/>
    </source>
</evidence>
<organism evidence="2 3">
    <name type="scientific">Limimonas halophila</name>
    <dbReference type="NCBI Taxonomy" id="1082479"/>
    <lineage>
        <taxon>Bacteria</taxon>
        <taxon>Pseudomonadati</taxon>
        <taxon>Pseudomonadota</taxon>
        <taxon>Alphaproteobacteria</taxon>
        <taxon>Rhodospirillales</taxon>
        <taxon>Rhodovibrionaceae</taxon>
        <taxon>Limimonas</taxon>
    </lineage>
</organism>
<dbReference type="OrthoDB" id="7677520at2"/>
<keyword evidence="3" id="KW-1185">Reference proteome</keyword>
<keyword evidence="1" id="KW-0732">Signal</keyword>
<sequence length="254" mass="28393">MLGNWARLLLAAGFALALAVPARAGTPTLDVYAPHWEGYTNPDGSGMGWEVVRAVYEPAGVRVRFHTVPYQRAVVRVKNGEADAWLASYAHEQTGVIYPDWHYDADRVSAVMMRAEAAAWTGVAALRNRRVAWMPAYNMDQYLDVPVDHVSAVASHVSALRMLKAGRIDYFLGAAYEIENSLESLPDDLSRSTFTVEHAFNLKLYPGFARTEAGRRFAAIWDRRIPALLANGTLARIYDAHDFEVWPFDVPREP</sequence>
<evidence type="ECO:0000256" key="1">
    <source>
        <dbReference type="SAM" id="SignalP"/>
    </source>
</evidence>
<name>A0A1G7LZ73_9PROT</name>
<accession>A0A1G7LZ73</accession>
<dbReference type="Proteomes" id="UP000199415">
    <property type="component" value="Unassembled WGS sequence"/>
</dbReference>
<feature type="signal peptide" evidence="1">
    <location>
        <begin position="1"/>
        <end position="24"/>
    </location>
</feature>
<dbReference type="AlphaFoldDB" id="A0A1G7LZ73"/>
<dbReference type="STRING" id="1082479.SAMN05216241_101412"/>
<gene>
    <name evidence="2" type="ORF">SAMN05216241_101412</name>
</gene>
<dbReference type="EMBL" id="FNCE01000001">
    <property type="protein sequence ID" value="SDF54259.1"/>
    <property type="molecule type" value="Genomic_DNA"/>
</dbReference>
<dbReference type="Gene3D" id="3.40.190.10">
    <property type="entry name" value="Periplasmic binding protein-like II"/>
    <property type="match status" value="2"/>
</dbReference>
<dbReference type="SUPFAM" id="SSF53850">
    <property type="entry name" value="Periplasmic binding protein-like II"/>
    <property type="match status" value="1"/>
</dbReference>